<evidence type="ECO:0000313" key="3">
    <source>
        <dbReference type="EMBL" id="MXP25419.1"/>
    </source>
</evidence>
<dbReference type="PANTHER" id="PTHR46211">
    <property type="entry name" value="GLYCEROPHOSPHORYL DIESTER PHOSPHODIESTERASE"/>
    <property type="match status" value="1"/>
</dbReference>
<evidence type="ECO:0000313" key="4">
    <source>
        <dbReference type="Proteomes" id="UP000460561"/>
    </source>
</evidence>
<dbReference type="InterPro" id="IPR030395">
    <property type="entry name" value="GP_PDE_dom"/>
</dbReference>
<evidence type="ECO:0000256" key="1">
    <source>
        <dbReference type="SAM" id="SignalP"/>
    </source>
</evidence>
<organism evidence="3 4">
    <name type="scientific">Altericroceibacterium indicum</name>
    <dbReference type="NCBI Taxonomy" id="374177"/>
    <lineage>
        <taxon>Bacteria</taxon>
        <taxon>Pseudomonadati</taxon>
        <taxon>Pseudomonadota</taxon>
        <taxon>Alphaproteobacteria</taxon>
        <taxon>Sphingomonadales</taxon>
        <taxon>Erythrobacteraceae</taxon>
        <taxon>Altericroceibacterium</taxon>
    </lineage>
</organism>
<keyword evidence="1" id="KW-0732">Signal</keyword>
<feature type="domain" description="GP-PDE" evidence="2">
    <location>
        <begin position="51"/>
        <end position="286"/>
    </location>
</feature>
<dbReference type="Proteomes" id="UP000460561">
    <property type="component" value="Unassembled WGS sequence"/>
</dbReference>
<dbReference type="PROSITE" id="PS51704">
    <property type="entry name" value="GP_PDE"/>
    <property type="match status" value="1"/>
</dbReference>
<comment type="caution">
    <text evidence="3">The sequence shown here is derived from an EMBL/GenBank/DDBJ whole genome shotgun (WGS) entry which is preliminary data.</text>
</comment>
<dbReference type="InterPro" id="IPR017946">
    <property type="entry name" value="PLC-like_Pdiesterase_TIM-brl"/>
</dbReference>
<dbReference type="OrthoDB" id="9795622at2"/>
<dbReference type="GO" id="GO:0008081">
    <property type="term" value="F:phosphoric diester hydrolase activity"/>
    <property type="evidence" value="ECO:0007669"/>
    <property type="project" value="InterPro"/>
</dbReference>
<accession>A0A845A7X2</accession>
<proteinExistence type="predicted"/>
<dbReference type="Gene3D" id="3.20.20.190">
    <property type="entry name" value="Phosphatidylinositol (PI) phosphodiesterase"/>
    <property type="match status" value="1"/>
</dbReference>
<feature type="chain" id="PRO_5032924482" description="GP-PDE domain-containing protein" evidence="1">
    <location>
        <begin position="28"/>
        <end position="293"/>
    </location>
</feature>
<gene>
    <name evidence="3" type="ORF">GRI39_05095</name>
</gene>
<dbReference type="Pfam" id="PF03009">
    <property type="entry name" value="GDPD"/>
    <property type="match status" value="1"/>
</dbReference>
<dbReference type="CDD" id="cd08566">
    <property type="entry name" value="GDPD_AtGDE_like"/>
    <property type="match status" value="1"/>
</dbReference>
<keyword evidence="4" id="KW-1185">Reference proteome</keyword>
<dbReference type="PANTHER" id="PTHR46211:SF14">
    <property type="entry name" value="GLYCEROPHOSPHODIESTER PHOSPHODIESTERASE"/>
    <property type="match status" value="1"/>
</dbReference>
<dbReference type="SUPFAM" id="SSF51695">
    <property type="entry name" value="PLC-like phosphodiesterases"/>
    <property type="match status" value="1"/>
</dbReference>
<sequence>MTRKIPKRSLFVMATCVTLMAATPALAEPFCGNTARIAELEQQRNNPAGPVMLASHRAGHLKAPENSLAAVDEAVAAGADFIEIDVRVSSDGVPFIMHDSTVTRTTGAQGTGEDMTYAELRKLRLQGSDEPPPTLLEVLRHSCGRVLVILDMKTDRIAPVVATVQGLGMLDQVQMFDDDSNVLRASRQIAPQLEVMTRLRVGRKLDEIDRGLAPVQIVHGDPQSLTPEFQRKIKQIPARIWANALGDTDEAMASGAKDTCAKLNELTGMGVSVIQTDYPALLRQTLHRCRDMK</sequence>
<dbReference type="EMBL" id="WTYQ01000002">
    <property type="protein sequence ID" value="MXP25419.1"/>
    <property type="molecule type" value="Genomic_DNA"/>
</dbReference>
<dbReference type="RefSeq" id="WP_160738655.1">
    <property type="nucleotide sequence ID" value="NZ_WTYQ01000002.1"/>
</dbReference>
<dbReference type="GO" id="GO:0006629">
    <property type="term" value="P:lipid metabolic process"/>
    <property type="evidence" value="ECO:0007669"/>
    <property type="project" value="InterPro"/>
</dbReference>
<name>A0A845A7X2_9SPHN</name>
<dbReference type="AlphaFoldDB" id="A0A845A7X2"/>
<feature type="signal peptide" evidence="1">
    <location>
        <begin position="1"/>
        <end position="27"/>
    </location>
</feature>
<evidence type="ECO:0000259" key="2">
    <source>
        <dbReference type="PROSITE" id="PS51704"/>
    </source>
</evidence>
<reference evidence="3 4" key="1">
    <citation type="submission" date="2019-12" db="EMBL/GenBank/DDBJ databases">
        <title>Genomic-based taxomic classification of the family Erythrobacteraceae.</title>
        <authorList>
            <person name="Xu L."/>
        </authorList>
    </citation>
    <scope>NUCLEOTIDE SEQUENCE [LARGE SCALE GENOMIC DNA]</scope>
    <source>
        <strain evidence="3 4">DSM 18604</strain>
    </source>
</reference>
<protein>
    <recommendedName>
        <fullName evidence="2">GP-PDE domain-containing protein</fullName>
    </recommendedName>
</protein>